<dbReference type="PANTHER" id="PTHR20930">
    <property type="entry name" value="OVARIAN CARCINOMA ANTIGEN CA125-RELATED"/>
    <property type="match status" value="1"/>
</dbReference>
<evidence type="ECO:0000313" key="4">
    <source>
        <dbReference type="EMBL" id="GGK78133.1"/>
    </source>
</evidence>
<feature type="compositionally biased region" description="Basic and acidic residues" evidence="1">
    <location>
        <begin position="99"/>
        <end position="111"/>
    </location>
</feature>
<name>A0AA37F5N9_9ACTN</name>
<keyword evidence="2" id="KW-0812">Transmembrane</keyword>
<reference evidence="4" key="2">
    <citation type="submission" date="2022-09" db="EMBL/GenBank/DDBJ databases">
        <authorList>
            <person name="Sun Q."/>
            <person name="Ohkuma M."/>
        </authorList>
    </citation>
    <scope>NUCLEOTIDE SEQUENCE</scope>
    <source>
        <strain evidence="4">JCM 3093</strain>
    </source>
</reference>
<proteinExistence type="predicted"/>
<evidence type="ECO:0000256" key="1">
    <source>
        <dbReference type="SAM" id="MobiDB-lite"/>
    </source>
</evidence>
<feature type="region of interest" description="Disordered" evidence="1">
    <location>
        <begin position="219"/>
        <end position="238"/>
    </location>
</feature>
<evidence type="ECO:0000259" key="3">
    <source>
        <dbReference type="Pfam" id="PF16158"/>
    </source>
</evidence>
<sequence length="345" mass="36691">MPESPDVHRSPDSLPEKPGSRRGRRPARPDPGSGPVALLAHRLWELKERAGDPSFAEMSSRLGAAASKSSLAAAARGRTLPTWETTWEFVRVLAVGRLGQDERETEREWRSYWEQARTQGPPASPAAESEPAQTGPAQNTPARTGPAQNTPARTGTVAGPAESGLAEGGPVADGPAPAARSLRIRIGRPVVLGVLSAVLAGGAGAVVAAFSPFGGEKAPDKAVPHESPAWTAQSSDDSVFEGDVTYPDGSTVRRKAHFTKVWRIRNAGTVPWEGRYLTRINSTPCRAPERIAIEPTAPGRTTDIAVRVRAAAGPARCKIFWKMTSEDGTPLFPAKKPIFLDVSVQ</sequence>
<feature type="domain" description="Nbr1 FW" evidence="3">
    <location>
        <begin position="245"/>
        <end position="343"/>
    </location>
</feature>
<dbReference type="CDD" id="cd14947">
    <property type="entry name" value="NBR1_like"/>
    <property type="match status" value="1"/>
</dbReference>
<keyword evidence="2" id="KW-0472">Membrane</keyword>
<dbReference type="Gene3D" id="2.60.40.10">
    <property type="entry name" value="Immunoglobulins"/>
    <property type="match status" value="1"/>
</dbReference>
<dbReference type="InterPro" id="IPR013783">
    <property type="entry name" value="Ig-like_fold"/>
</dbReference>
<feature type="transmembrane region" description="Helical" evidence="2">
    <location>
        <begin position="190"/>
        <end position="210"/>
    </location>
</feature>
<dbReference type="EMBL" id="BMQD01000013">
    <property type="protein sequence ID" value="GGK78133.1"/>
    <property type="molecule type" value="Genomic_DNA"/>
</dbReference>
<dbReference type="AlphaFoldDB" id="A0AA37F5N9"/>
<dbReference type="Pfam" id="PF16158">
    <property type="entry name" value="N_BRCA1_IG"/>
    <property type="match status" value="1"/>
</dbReference>
<dbReference type="InterPro" id="IPR032350">
    <property type="entry name" value="Nbr1_FW"/>
</dbReference>
<reference evidence="4" key="1">
    <citation type="journal article" date="2014" name="Int. J. Syst. Evol. Microbiol.">
        <title>Complete genome sequence of Corynebacterium casei LMG S-19264T (=DSM 44701T), isolated from a smear-ripened cheese.</title>
        <authorList>
            <consortium name="US DOE Joint Genome Institute (JGI-PGF)"/>
            <person name="Walter F."/>
            <person name="Albersmeier A."/>
            <person name="Kalinowski J."/>
            <person name="Ruckert C."/>
        </authorList>
    </citation>
    <scope>NUCLEOTIDE SEQUENCE</scope>
    <source>
        <strain evidence="4">JCM 3093</strain>
    </source>
</reference>
<dbReference type="PANTHER" id="PTHR20930:SF0">
    <property type="entry name" value="PROTEIN ILRUN"/>
    <property type="match status" value="1"/>
</dbReference>
<evidence type="ECO:0000256" key="2">
    <source>
        <dbReference type="SAM" id="Phobius"/>
    </source>
</evidence>
<feature type="compositionally biased region" description="Polar residues" evidence="1">
    <location>
        <begin position="135"/>
        <end position="153"/>
    </location>
</feature>
<feature type="region of interest" description="Disordered" evidence="1">
    <location>
        <begin position="99"/>
        <end position="177"/>
    </location>
</feature>
<protein>
    <recommendedName>
        <fullName evidence="3">Nbr1 FW domain-containing protein</fullName>
    </recommendedName>
</protein>
<dbReference type="Proteomes" id="UP000627984">
    <property type="component" value="Unassembled WGS sequence"/>
</dbReference>
<keyword evidence="2" id="KW-1133">Transmembrane helix</keyword>
<gene>
    <name evidence="4" type="ORF">GCM10010126_41890</name>
</gene>
<accession>A0AA37F5N9</accession>
<feature type="compositionally biased region" description="Low complexity" evidence="1">
    <location>
        <begin position="168"/>
        <end position="177"/>
    </location>
</feature>
<feature type="compositionally biased region" description="Basic and acidic residues" evidence="1">
    <location>
        <begin position="1"/>
        <end position="19"/>
    </location>
</feature>
<dbReference type="GO" id="GO:0005975">
    <property type="term" value="P:carbohydrate metabolic process"/>
    <property type="evidence" value="ECO:0007669"/>
    <property type="project" value="UniProtKB-ARBA"/>
</dbReference>
<evidence type="ECO:0000313" key="5">
    <source>
        <dbReference type="Proteomes" id="UP000627984"/>
    </source>
</evidence>
<feature type="region of interest" description="Disordered" evidence="1">
    <location>
        <begin position="1"/>
        <end position="36"/>
    </location>
</feature>
<organism evidence="4 5">
    <name type="scientific">Planomonospora parontospora</name>
    <dbReference type="NCBI Taxonomy" id="58119"/>
    <lineage>
        <taxon>Bacteria</taxon>
        <taxon>Bacillati</taxon>
        <taxon>Actinomycetota</taxon>
        <taxon>Actinomycetes</taxon>
        <taxon>Streptosporangiales</taxon>
        <taxon>Streptosporangiaceae</taxon>
        <taxon>Planomonospora</taxon>
    </lineage>
</organism>
<comment type="caution">
    <text evidence="4">The sequence shown here is derived from an EMBL/GenBank/DDBJ whole genome shotgun (WGS) entry which is preliminary data.</text>
</comment>